<dbReference type="PANTHER" id="PTHR24276:SF91">
    <property type="entry name" value="AT26814P-RELATED"/>
    <property type="match status" value="1"/>
</dbReference>
<dbReference type="InterPro" id="IPR001314">
    <property type="entry name" value="Peptidase_S1A"/>
</dbReference>
<feature type="region of interest" description="Disordered" evidence="8">
    <location>
        <begin position="350"/>
        <end position="386"/>
    </location>
</feature>
<dbReference type="Pfam" id="PF00089">
    <property type="entry name" value="Trypsin"/>
    <property type="match status" value="1"/>
</dbReference>
<dbReference type="GO" id="GO:0006508">
    <property type="term" value="P:proteolysis"/>
    <property type="evidence" value="ECO:0007669"/>
    <property type="project" value="UniProtKB-KW"/>
</dbReference>
<dbReference type="InterPro" id="IPR033116">
    <property type="entry name" value="TRYPSIN_SER"/>
</dbReference>
<evidence type="ECO:0000256" key="5">
    <source>
        <dbReference type="ARBA" id="ARBA00023026"/>
    </source>
</evidence>
<evidence type="ECO:0000256" key="9">
    <source>
        <dbReference type="SAM" id="SignalP"/>
    </source>
</evidence>
<dbReference type="InterPro" id="IPR001254">
    <property type="entry name" value="Trypsin_dom"/>
</dbReference>
<dbReference type="SUPFAM" id="SSF50494">
    <property type="entry name" value="Trypsin-like serine proteases"/>
    <property type="match status" value="1"/>
</dbReference>
<evidence type="ECO:0000256" key="3">
    <source>
        <dbReference type="ARBA" id="ARBA00022801"/>
    </source>
</evidence>
<dbReference type="PRINTS" id="PR00722">
    <property type="entry name" value="CHYMOTRYPSIN"/>
</dbReference>
<evidence type="ECO:0000256" key="2">
    <source>
        <dbReference type="ARBA" id="ARBA00022670"/>
    </source>
</evidence>
<dbReference type="Proteomes" id="UP000266841">
    <property type="component" value="Unassembled WGS sequence"/>
</dbReference>
<comment type="caution">
    <text evidence="11">The sequence shown here is derived from an EMBL/GenBank/DDBJ whole genome shotgun (WGS) entry which is preliminary data.</text>
</comment>
<accession>K0ST48</accession>
<feature type="region of interest" description="Disordered" evidence="8">
    <location>
        <begin position="20"/>
        <end position="62"/>
    </location>
</feature>
<feature type="signal peptide" evidence="9">
    <location>
        <begin position="1"/>
        <end position="19"/>
    </location>
</feature>
<reference evidence="11 12" key="1">
    <citation type="journal article" date="2012" name="Genome Biol.">
        <title>Genome and low-iron response of an oceanic diatom adapted to chronic iron limitation.</title>
        <authorList>
            <person name="Lommer M."/>
            <person name="Specht M."/>
            <person name="Roy A.S."/>
            <person name="Kraemer L."/>
            <person name="Andreson R."/>
            <person name="Gutowska M.A."/>
            <person name="Wolf J."/>
            <person name="Bergner S.V."/>
            <person name="Schilhabel M.B."/>
            <person name="Klostermeier U.C."/>
            <person name="Beiko R.G."/>
            <person name="Rosenstiel P."/>
            <person name="Hippler M."/>
            <person name="Laroche J."/>
        </authorList>
    </citation>
    <scope>NUCLEOTIDE SEQUENCE [LARGE SCALE GENOMIC DNA]</scope>
    <source>
        <strain evidence="11 12">CCMP1005</strain>
    </source>
</reference>
<dbReference type="OMA" id="GMENNDS"/>
<keyword evidence="3 7" id="KW-0378">Hydrolase</keyword>
<dbReference type="SMART" id="SM00020">
    <property type="entry name" value="Tryp_SPc"/>
    <property type="match status" value="1"/>
</dbReference>
<feature type="compositionally biased region" description="Basic and acidic residues" evidence="8">
    <location>
        <begin position="33"/>
        <end position="49"/>
    </location>
</feature>
<dbReference type="InterPro" id="IPR009003">
    <property type="entry name" value="Peptidase_S1_PA"/>
</dbReference>
<gene>
    <name evidence="11" type="ORF">THAOC_15135</name>
</gene>
<dbReference type="AlphaFoldDB" id="K0ST48"/>
<dbReference type="eggNOG" id="KOG3627">
    <property type="taxonomic scope" value="Eukaryota"/>
</dbReference>
<sequence>MMLRTTLVVALSTAASVSGARMVRGSASTAPDDEPRRLDDRSLRGERHGPYRMFHGGVDPGIHDDDVPGEDAGEDEYDPAVWGEYDGAGVDELSPEDGSRIIGGYSAGTTRFKYIVSMKDRIGHFCGGSLIAPDVVLTAAHCQGGSYDVYVNHPKLNTNSGQKMSKKKELPHPNYDSRGTNNDFMLVFLNSEVNMNQASLVRLNSNSNFPVNNAQVTVMGFGDTDPRDSVSKLSNELNRVEVNIISNSDCEDSEGRIDGAYDNYFNQITSSMICARRNSRDACQGDSGGPLVRLGNMADGSGDTQVGIVSWGVGCADPNFPGVYARVSSAFNWISKEVCNRSISRNIPSYFGCDPPPPASSPSNQQQQQQNNQITASSSNTNTQPITASVSAGTWTTLVDENFINGFGPNFQSGGRHVRHIRKKKNRTGIVNIQNGQGQSSSLLTKNINVQGKKNFRVTIAFMGIGMGLKEKFCVDYATNNNNWKQSKCFIFSNQTYNNKKWYDVQATFNARTKNLKVRVRCKGNHNNDDILIDRVRIQGK</sequence>
<dbReference type="InterPro" id="IPR050430">
    <property type="entry name" value="Peptidase_S1"/>
</dbReference>
<dbReference type="PANTHER" id="PTHR24276">
    <property type="entry name" value="POLYSERASE-RELATED"/>
    <property type="match status" value="1"/>
</dbReference>
<keyword evidence="5" id="KW-0843">Virulence</keyword>
<keyword evidence="12" id="KW-1185">Reference proteome</keyword>
<evidence type="ECO:0000313" key="11">
    <source>
        <dbReference type="EMBL" id="EJK64156.1"/>
    </source>
</evidence>
<comment type="similarity">
    <text evidence="1">Belongs to the peptidase S1 family.</text>
</comment>
<dbReference type="Gene3D" id="2.40.10.10">
    <property type="entry name" value="Trypsin-like serine proteases"/>
    <property type="match status" value="1"/>
</dbReference>
<keyword evidence="6" id="KW-1015">Disulfide bond</keyword>
<evidence type="ECO:0000256" key="6">
    <source>
        <dbReference type="ARBA" id="ARBA00023157"/>
    </source>
</evidence>
<dbReference type="Gene3D" id="2.60.120.260">
    <property type="entry name" value="Galactose-binding domain-like"/>
    <property type="match status" value="1"/>
</dbReference>
<name>K0ST48_THAOC</name>
<feature type="compositionally biased region" description="Low complexity" evidence="8">
    <location>
        <begin position="361"/>
        <end position="384"/>
    </location>
</feature>
<dbReference type="CDD" id="cd00190">
    <property type="entry name" value="Tryp_SPc"/>
    <property type="match status" value="1"/>
</dbReference>
<proteinExistence type="inferred from homology"/>
<dbReference type="EMBL" id="AGNL01017583">
    <property type="protein sequence ID" value="EJK64156.1"/>
    <property type="molecule type" value="Genomic_DNA"/>
</dbReference>
<evidence type="ECO:0000256" key="4">
    <source>
        <dbReference type="ARBA" id="ARBA00022825"/>
    </source>
</evidence>
<dbReference type="OrthoDB" id="104223at2759"/>
<dbReference type="InterPro" id="IPR018114">
    <property type="entry name" value="TRYPSIN_HIS"/>
</dbReference>
<evidence type="ECO:0000256" key="1">
    <source>
        <dbReference type="ARBA" id="ARBA00007664"/>
    </source>
</evidence>
<evidence type="ECO:0000259" key="10">
    <source>
        <dbReference type="PROSITE" id="PS50240"/>
    </source>
</evidence>
<dbReference type="PROSITE" id="PS00134">
    <property type="entry name" value="TRYPSIN_HIS"/>
    <property type="match status" value="1"/>
</dbReference>
<keyword evidence="9" id="KW-0732">Signal</keyword>
<dbReference type="PROSITE" id="PS50240">
    <property type="entry name" value="TRYPSIN_DOM"/>
    <property type="match status" value="1"/>
</dbReference>
<dbReference type="PROSITE" id="PS00135">
    <property type="entry name" value="TRYPSIN_SER"/>
    <property type="match status" value="1"/>
</dbReference>
<dbReference type="GO" id="GO:0004252">
    <property type="term" value="F:serine-type endopeptidase activity"/>
    <property type="evidence" value="ECO:0007669"/>
    <property type="project" value="InterPro"/>
</dbReference>
<feature type="chain" id="PRO_5030173096" description="Peptidase S1 domain-containing protein" evidence="9">
    <location>
        <begin position="20"/>
        <end position="541"/>
    </location>
</feature>
<feature type="domain" description="Peptidase S1" evidence="10">
    <location>
        <begin position="101"/>
        <end position="339"/>
    </location>
</feature>
<dbReference type="FunFam" id="2.40.10.10:FF:000036">
    <property type="entry name" value="Trypsin beta"/>
    <property type="match status" value="1"/>
</dbReference>
<keyword evidence="2 7" id="KW-0645">Protease</keyword>
<protein>
    <recommendedName>
        <fullName evidence="10">Peptidase S1 domain-containing protein</fullName>
    </recommendedName>
</protein>
<keyword evidence="4 7" id="KW-0720">Serine protease</keyword>
<organism evidence="11 12">
    <name type="scientific">Thalassiosira oceanica</name>
    <name type="common">Marine diatom</name>
    <dbReference type="NCBI Taxonomy" id="159749"/>
    <lineage>
        <taxon>Eukaryota</taxon>
        <taxon>Sar</taxon>
        <taxon>Stramenopiles</taxon>
        <taxon>Ochrophyta</taxon>
        <taxon>Bacillariophyta</taxon>
        <taxon>Coscinodiscophyceae</taxon>
        <taxon>Thalassiosirophycidae</taxon>
        <taxon>Thalassiosirales</taxon>
        <taxon>Thalassiosiraceae</taxon>
        <taxon>Thalassiosira</taxon>
    </lineage>
</organism>
<evidence type="ECO:0000256" key="8">
    <source>
        <dbReference type="SAM" id="MobiDB-lite"/>
    </source>
</evidence>
<evidence type="ECO:0000313" key="12">
    <source>
        <dbReference type="Proteomes" id="UP000266841"/>
    </source>
</evidence>
<evidence type="ECO:0000256" key="7">
    <source>
        <dbReference type="RuleBase" id="RU363034"/>
    </source>
</evidence>
<dbReference type="InterPro" id="IPR043504">
    <property type="entry name" value="Peptidase_S1_PA_chymotrypsin"/>
</dbReference>